<gene>
    <name evidence="1" type="ORF">DY251_16140</name>
</gene>
<name>A0A371X9E0_9HYPH</name>
<comment type="caution">
    <text evidence="1">The sequence shown here is derived from an EMBL/GenBank/DDBJ whole genome shotgun (WGS) entry which is preliminary data.</text>
</comment>
<accession>A0A371X9E0</accession>
<dbReference type="Proteomes" id="UP000262379">
    <property type="component" value="Unassembled WGS sequence"/>
</dbReference>
<dbReference type="EMBL" id="QURN01000013">
    <property type="protein sequence ID" value="RFC65839.1"/>
    <property type="molecule type" value="Genomic_DNA"/>
</dbReference>
<sequence length="71" mass="7667">MLCQSNPPLDRAILAAFKSAHDAGRLDVAEHLLCALECLCDKGIEASAADEAYLVISRACGNKRRKHRDSG</sequence>
<protein>
    <submittedName>
        <fullName evidence="1">Uncharacterized protein</fullName>
    </submittedName>
</protein>
<dbReference type="AlphaFoldDB" id="A0A371X9E0"/>
<proteinExistence type="predicted"/>
<evidence type="ECO:0000313" key="2">
    <source>
        <dbReference type="Proteomes" id="UP000262379"/>
    </source>
</evidence>
<evidence type="ECO:0000313" key="1">
    <source>
        <dbReference type="EMBL" id="RFC65839.1"/>
    </source>
</evidence>
<reference evidence="2" key="1">
    <citation type="submission" date="2018-08" db="EMBL/GenBank/DDBJ databases">
        <authorList>
            <person name="Im W.T."/>
        </authorList>
    </citation>
    <scope>NUCLEOTIDE SEQUENCE [LARGE SCALE GENOMIC DNA]</scope>
    <source>
        <strain evidence="2">LA-28</strain>
    </source>
</reference>
<organism evidence="1 2">
    <name type="scientific">Mesorhizobium denitrificans</name>
    <dbReference type="NCBI Taxonomy" id="2294114"/>
    <lineage>
        <taxon>Bacteria</taxon>
        <taxon>Pseudomonadati</taxon>
        <taxon>Pseudomonadota</taxon>
        <taxon>Alphaproteobacteria</taxon>
        <taxon>Hyphomicrobiales</taxon>
        <taxon>Phyllobacteriaceae</taxon>
        <taxon>Mesorhizobium</taxon>
    </lineage>
</organism>
<keyword evidence="2" id="KW-1185">Reference proteome</keyword>